<keyword evidence="2" id="KW-1185">Reference proteome</keyword>
<protein>
    <recommendedName>
        <fullName evidence="3">EGF-like domain-containing protein</fullName>
    </recommendedName>
</protein>
<dbReference type="Proteomes" id="UP000230423">
    <property type="component" value="Unassembled WGS sequence"/>
</dbReference>
<name>A0A2G9TK05_TELCI</name>
<organism evidence="1 2">
    <name type="scientific">Teladorsagia circumcincta</name>
    <name type="common">Brown stomach worm</name>
    <name type="synonym">Ostertagia circumcincta</name>
    <dbReference type="NCBI Taxonomy" id="45464"/>
    <lineage>
        <taxon>Eukaryota</taxon>
        <taxon>Metazoa</taxon>
        <taxon>Ecdysozoa</taxon>
        <taxon>Nematoda</taxon>
        <taxon>Chromadorea</taxon>
        <taxon>Rhabditida</taxon>
        <taxon>Rhabditina</taxon>
        <taxon>Rhabditomorpha</taxon>
        <taxon>Strongyloidea</taxon>
        <taxon>Trichostrongylidae</taxon>
        <taxon>Teladorsagia</taxon>
    </lineage>
</organism>
<reference evidence="1 2" key="1">
    <citation type="submission" date="2015-09" db="EMBL/GenBank/DDBJ databases">
        <title>Draft genome of the parasitic nematode Teladorsagia circumcincta isolate WARC Sus (inbred).</title>
        <authorList>
            <person name="Mitreva M."/>
        </authorList>
    </citation>
    <scope>NUCLEOTIDE SEQUENCE [LARGE SCALE GENOMIC DNA]</scope>
    <source>
        <strain evidence="1 2">S</strain>
    </source>
</reference>
<feature type="non-terminal residue" evidence="1">
    <location>
        <position position="1"/>
    </location>
</feature>
<dbReference type="AlphaFoldDB" id="A0A2G9TK05"/>
<evidence type="ECO:0000313" key="1">
    <source>
        <dbReference type="EMBL" id="PIO58309.1"/>
    </source>
</evidence>
<gene>
    <name evidence="1" type="ORF">TELCIR_20259</name>
</gene>
<sequence length="79" mass="8889">QCKSSNAIKCANGGIQNPRNCDVCICPYGYGGRFCDERPPGCGAILEASPHWKTEQFTFEDVSLKREDQGYVFCNHWIQ</sequence>
<proteinExistence type="predicted"/>
<accession>A0A2G9TK05</accession>
<dbReference type="EMBL" id="KZ361612">
    <property type="protein sequence ID" value="PIO58309.1"/>
    <property type="molecule type" value="Genomic_DNA"/>
</dbReference>
<evidence type="ECO:0008006" key="3">
    <source>
        <dbReference type="Google" id="ProtNLM"/>
    </source>
</evidence>
<evidence type="ECO:0000313" key="2">
    <source>
        <dbReference type="Proteomes" id="UP000230423"/>
    </source>
</evidence>
<dbReference type="OrthoDB" id="5862190at2759"/>
<feature type="non-terminal residue" evidence="1">
    <location>
        <position position="79"/>
    </location>
</feature>